<dbReference type="PANTHER" id="PTHR46277">
    <property type="entry name" value="OS03G0850700 PROTEIN"/>
    <property type="match status" value="1"/>
</dbReference>
<feature type="region of interest" description="Disordered" evidence="1">
    <location>
        <begin position="1"/>
        <end position="73"/>
    </location>
</feature>
<dbReference type="SUPFAM" id="SSF52087">
    <property type="entry name" value="CRAL/TRIO domain"/>
    <property type="match status" value="1"/>
</dbReference>
<feature type="compositionally biased region" description="Gly residues" evidence="1">
    <location>
        <begin position="23"/>
        <end position="37"/>
    </location>
</feature>
<dbReference type="InterPro" id="IPR001251">
    <property type="entry name" value="CRAL-TRIO_dom"/>
</dbReference>
<evidence type="ECO:0000256" key="1">
    <source>
        <dbReference type="SAM" id="MobiDB-lite"/>
    </source>
</evidence>
<dbReference type="Pfam" id="PF00650">
    <property type="entry name" value="CRAL_TRIO"/>
    <property type="match status" value="1"/>
</dbReference>
<dbReference type="PROSITE" id="PS50191">
    <property type="entry name" value="CRAL_TRIO"/>
    <property type="match status" value="1"/>
</dbReference>
<accession>A0A813KPS2</accession>
<gene>
    <name evidence="3" type="ORF">PGLA2088_LOCUS35757</name>
</gene>
<reference evidence="3" key="1">
    <citation type="submission" date="2021-02" db="EMBL/GenBank/DDBJ databases">
        <authorList>
            <person name="Dougan E. K."/>
            <person name="Rhodes N."/>
            <person name="Thang M."/>
            <person name="Chan C."/>
        </authorList>
    </citation>
    <scope>NUCLEOTIDE SEQUENCE</scope>
</reference>
<feature type="domain" description="CRAL-TRIO" evidence="2">
    <location>
        <begin position="264"/>
        <end position="444"/>
    </location>
</feature>
<evidence type="ECO:0000259" key="2">
    <source>
        <dbReference type="PROSITE" id="PS50191"/>
    </source>
</evidence>
<dbReference type="EMBL" id="CAJNNW010031936">
    <property type="protein sequence ID" value="CAE8710045.1"/>
    <property type="molecule type" value="Genomic_DNA"/>
</dbReference>
<evidence type="ECO:0000313" key="4">
    <source>
        <dbReference type="Proteomes" id="UP000626109"/>
    </source>
</evidence>
<dbReference type="AlphaFoldDB" id="A0A813KPS2"/>
<organism evidence="3 4">
    <name type="scientific">Polarella glacialis</name>
    <name type="common">Dinoflagellate</name>
    <dbReference type="NCBI Taxonomy" id="89957"/>
    <lineage>
        <taxon>Eukaryota</taxon>
        <taxon>Sar</taxon>
        <taxon>Alveolata</taxon>
        <taxon>Dinophyceae</taxon>
        <taxon>Suessiales</taxon>
        <taxon>Suessiaceae</taxon>
        <taxon>Polarella</taxon>
    </lineage>
</organism>
<dbReference type="InterPro" id="IPR036865">
    <property type="entry name" value="CRAL-TRIO_dom_sf"/>
</dbReference>
<feature type="region of interest" description="Disordered" evidence="1">
    <location>
        <begin position="145"/>
        <end position="176"/>
    </location>
</feature>
<proteinExistence type="predicted"/>
<dbReference type="Gene3D" id="3.40.525.10">
    <property type="entry name" value="CRAL-TRIO lipid binding domain"/>
    <property type="match status" value="1"/>
</dbReference>
<feature type="compositionally biased region" description="Basic and acidic residues" evidence="1">
    <location>
        <begin position="155"/>
        <end position="176"/>
    </location>
</feature>
<feature type="compositionally biased region" description="Acidic residues" evidence="1">
    <location>
        <begin position="145"/>
        <end position="154"/>
    </location>
</feature>
<comment type="caution">
    <text evidence="3">The sequence shown here is derived from an EMBL/GenBank/DDBJ whole genome shotgun (WGS) entry which is preliminary data.</text>
</comment>
<sequence length="461" mass="50166">MKTPAAPLTARGPSRGERPPSGGQRGGSPTGSSGGSAGNANFAAFVARGREDPGGAPHARMAQSASPRPQRVRPVDAVRLAKSELAKAVGPNVRAGRLRLAAMPTAFDAFDGLWCCPWRPAARGFRSIQESIQATIYGNLEEDDLASEPGDIEIDDGREYGSPKRGREHESPKRDQSEFKEFFDQEFFDACDEILGGQEEEAMSASASAVASSAAPLSEAGIAMAYGVSLSCIQELMLQFPDCPPAEISRFLCRKSVGGSTKKAAALLKTYLKWRQEELAQWPPDPPGMPRILRFNGYGRDGSRLILMLPCMIDTDFKPQEYSRAMVRGIESVIGRESTTRFTVLADTRGHQALGFEGKAVFKIWSHLAAMSKAFQTYFPERLRRFIVYPAGDVEMGAYRLFKALISKETVKRVTVLAHPLGSNAPKPPSELLEFLDPKEVWPENSIFFTGLSEADVAAGT</sequence>
<protein>
    <recommendedName>
        <fullName evidence="2">CRAL-TRIO domain-containing protein</fullName>
    </recommendedName>
</protein>
<dbReference type="PANTHER" id="PTHR46277:SF3">
    <property type="entry name" value="BINDING PROTEIN, PUTATIVE-RELATED"/>
    <property type="match status" value="1"/>
</dbReference>
<feature type="compositionally biased region" description="Low complexity" evidence="1">
    <location>
        <begin position="38"/>
        <end position="47"/>
    </location>
</feature>
<dbReference type="Proteomes" id="UP000626109">
    <property type="component" value="Unassembled WGS sequence"/>
</dbReference>
<name>A0A813KPS2_POLGL</name>
<evidence type="ECO:0000313" key="3">
    <source>
        <dbReference type="EMBL" id="CAE8710045.1"/>
    </source>
</evidence>
<dbReference type="CDD" id="cd00170">
    <property type="entry name" value="SEC14"/>
    <property type="match status" value="1"/>
</dbReference>